<evidence type="ECO:0000313" key="2">
    <source>
        <dbReference type="EMBL" id="NIY71468.1"/>
    </source>
</evidence>
<dbReference type="PANTHER" id="PTHR31157">
    <property type="entry name" value="SCP DOMAIN-CONTAINING PROTEIN"/>
    <property type="match status" value="1"/>
</dbReference>
<dbReference type="Proteomes" id="UP000709466">
    <property type="component" value="Unassembled WGS sequence"/>
</dbReference>
<reference evidence="2 3" key="1">
    <citation type="submission" date="2020-03" db="EMBL/GenBank/DDBJ databases">
        <title>Bacterial isolates of synthetic phycosphere.</title>
        <authorList>
            <person name="Fu H."/>
            <person name="Moran M.A."/>
        </authorList>
    </citation>
    <scope>NUCLEOTIDE SEQUENCE [LARGE SCALE GENOMIC DNA]</scope>
    <source>
        <strain evidence="2 3">HF1</strain>
    </source>
</reference>
<dbReference type="SUPFAM" id="SSF55797">
    <property type="entry name" value="PR-1-like"/>
    <property type="match status" value="1"/>
</dbReference>
<dbReference type="Pfam" id="PF00188">
    <property type="entry name" value="CAP"/>
    <property type="match status" value="1"/>
</dbReference>
<name>A0ABX0VTV5_9RHOB</name>
<sequence length="171" mass="19019">MNRRFMVFGLAATALAACEPPKQVRLGPDGLPLPQVYRISEADTATIQYRFLDAVNAMRQTAGRGALQLNAQLNAAAATHSRDMAVQNRPWHFGSDGSSPLDRGRRVGYAGRIMGENISETYETELQTLASWLQKEDTRSVILDPTANELGFDFFQENGGKIWWTMVTGRR</sequence>
<dbReference type="PANTHER" id="PTHR31157:SF1">
    <property type="entry name" value="SCP DOMAIN-CONTAINING PROTEIN"/>
    <property type="match status" value="1"/>
</dbReference>
<dbReference type="CDD" id="cd05379">
    <property type="entry name" value="CAP_bacterial"/>
    <property type="match status" value="1"/>
</dbReference>
<dbReference type="EMBL" id="JAATOP010000002">
    <property type="protein sequence ID" value="NIY71468.1"/>
    <property type="molecule type" value="Genomic_DNA"/>
</dbReference>
<evidence type="ECO:0000313" key="3">
    <source>
        <dbReference type="Proteomes" id="UP000709466"/>
    </source>
</evidence>
<gene>
    <name evidence="2" type="ORF">HCZ30_03350</name>
</gene>
<proteinExistence type="predicted"/>
<feature type="domain" description="SCP" evidence="1">
    <location>
        <begin position="52"/>
        <end position="166"/>
    </location>
</feature>
<dbReference type="RefSeq" id="WP_167636360.1">
    <property type="nucleotide sequence ID" value="NZ_JAATOP010000002.1"/>
</dbReference>
<organism evidence="2 3">
    <name type="scientific">Marivivens donghaensis</name>
    <dbReference type="NCBI Taxonomy" id="1699413"/>
    <lineage>
        <taxon>Bacteria</taxon>
        <taxon>Pseudomonadati</taxon>
        <taxon>Pseudomonadota</taxon>
        <taxon>Alphaproteobacteria</taxon>
        <taxon>Rhodobacterales</taxon>
        <taxon>Paracoccaceae</taxon>
        <taxon>Marivivens group</taxon>
        <taxon>Marivivens</taxon>
    </lineage>
</organism>
<evidence type="ECO:0000259" key="1">
    <source>
        <dbReference type="Pfam" id="PF00188"/>
    </source>
</evidence>
<dbReference type="InterPro" id="IPR035940">
    <property type="entry name" value="CAP_sf"/>
</dbReference>
<comment type="caution">
    <text evidence="2">The sequence shown here is derived from an EMBL/GenBank/DDBJ whole genome shotgun (WGS) entry which is preliminary data.</text>
</comment>
<dbReference type="PROSITE" id="PS51257">
    <property type="entry name" value="PROKAR_LIPOPROTEIN"/>
    <property type="match status" value="1"/>
</dbReference>
<protein>
    <submittedName>
        <fullName evidence="2">CAP domain-containing protein</fullName>
    </submittedName>
</protein>
<accession>A0ABX0VTV5</accession>
<dbReference type="InterPro" id="IPR014044">
    <property type="entry name" value="CAP_dom"/>
</dbReference>
<keyword evidence="3" id="KW-1185">Reference proteome</keyword>
<dbReference type="Gene3D" id="3.40.33.10">
    <property type="entry name" value="CAP"/>
    <property type="match status" value="1"/>
</dbReference>